<keyword evidence="2" id="KW-0489">Methyltransferase</keyword>
<dbReference type="Pfam" id="PF08241">
    <property type="entry name" value="Methyltransf_11"/>
    <property type="match status" value="1"/>
</dbReference>
<dbReference type="GO" id="GO:0008757">
    <property type="term" value="F:S-adenosylmethionine-dependent methyltransferase activity"/>
    <property type="evidence" value="ECO:0007669"/>
    <property type="project" value="InterPro"/>
</dbReference>
<evidence type="ECO:0000313" key="2">
    <source>
        <dbReference type="EMBL" id="KNE19304.1"/>
    </source>
</evidence>
<dbReference type="OrthoDB" id="323463at2"/>
<dbReference type="GO" id="GO:0032259">
    <property type="term" value="P:methylation"/>
    <property type="evidence" value="ECO:0007669"/>
    <property type="project" value="UniProtKB-KW"/>
</dbReference>
<keyword evidence="3" id="KW-1185">Reference proteome</keyword>
<protein>
    <submittedName>
        <fullName evidence="2">Phosphatidylethanolamine N-methyltransferase</fullName>
    </submittedName>
</protein>
<organism evidence="2 3">
    <name type="scientific">Virgibacillus pantothenticus</name>
    <dbReference type="NCBI Taxonomy" id="1473"/>
    <lineage>
        <taxon>Bacteria</taxon>
        <taxon>Bacillati</taxon>
        <taxon>Bacillota</taxon>
        <taxon>Bacilli</taxon>
        <taxon>Bacillales</taxon>
        <taxon>Bacillaceae</taxon>
        <taxon>Virgibacillus</taxon>
    </lineage>
</organism>
<dbReference type="SUPFAM" id="SSF53335">
    <property type="entry name" value="S-adenosyl-L-methionine-dependent methyltransferases"/>
    <property type="match status" value="1"/>
</dbReference>
<dbReference type="GeneID" id="66872396"/>
<feature type="domain" description="Methyltransferase type 11" evidence="1">
    <location>
        <begin position="48"/>
        <end position="139"/>
    </location>
</feature>
<dbReference type="InterPro" id="IPR029063">
    <property type="entry name" value="SAM-dependent_MTases_sf"/>
</dbReference>
<keyword evidence="2" id="KW-0808">Transferase</keyword>
<gene>
    <name evidence="2" type="ORF">AFK71_12385</name>
</gene>
<proteinExistence type="predicted"/>
<dbReference type="RefSeq" id="WP_050351832.1">
    <property type="nucleotide sequence ID" value="NZ_CP073011.1"/>
</dbReference>
<dbReference type="PANTHER" id="PTHR43591">
    <property type="entry name" value="METHYLTRANSFERASE"/>
    <property type="match status" value="1"/>
</dbReference>
<dbReference type="Gene3D" id="3.40.50.150">
    <property type="entry name" value="Vaccinia Virus protein VP39"/>
    <property type="match status" value="1"/>
</dbReference>
<reference evidence="3" key="1">
    <citation type="submission" date="2015-07" db="EMBL/GenBank/DDBJ databases">
        <title>Fjat-10053 dsm26.</title>
        <authorList>
            <person name="Liu B."/>
            <person name="Wang J."/>
            <person name="Zhu Y."/>
            <person name="Liu G."/>
            <person name="Chen Q."/>
            <person name="Chen Z."/>
            <person name="Lan J."/>
            <person name="Che J."/>
            <person name="Ge C."/>
            <person name="Shi H."/>
            <person name="Pan Z."/>
            <person name="Liu X."/>
        </authorList>
    </citation>
    <scope>NUCLEOTIDE SEQUENCE [LARGE SCALE GENOMIC DNA]</scope>
    <source>
        <strain evidence="3">DSM 26</strain>
    </source>
</reference>
<dbReference type="Proteomes" id="UP000036780">
    <property type="component" value="Unassembled WGS sequence"/>
</dbReference>
<dbReference type="PATRIC" id="fig|1473.5.peg.1046"/>
<dbReference type="PANTHER" id="PTHR43591:SF24">
    <property type="entry name" value="2-METHOXY-6-POLYPRENYL-1,4-BENZOQUINOL METHYLASE, MITOCHONDRIAL"/>
    <property type="match status" value="1"/>
</dbReference>
<dbReference type="InterPro" id="IPR013216">
    <property type="entry name" value="Methyltransf_11"/>
</dbReference>
<evidence type="ECO:0000313" key="3">
    <source>
        <dbReference type="Proteomes" id="UP000036780"/>
    </source>
</evidence>
<accession>A0A0L0QLA7</accession>
<dbReference type="CDD" id="cd02440">
    <property type="entry name" value="AdoMet_MTases"/>
    <property type="match status" value="1"/>
</dbReference>
<sequence>MNNSWNRVIYKIWTPIYDKIFNSGVFLNARGQIFQDMPFYSNQKVLFVGVGTGADIELVNHSTLDITAIDFSPDMLKKARAKFKSTPINFLEMDAQNMTFNNKSFDYVVGSLILSVVPDADKCFQEMMRVLNQSGKIIIFDKFTPKSNRLSLSKKMLRPFIKFLGTDIGLNFEELYLRHNKNLKIEEDKPIMMNGMYRKIIISKIS</sequence>
<dbReference type="EMBL" id="LGTO01000007">
    <property type="protein sequence ID" value="KNE19304.1"/>
    <property type="molecule type" value="Genomic_DNA"/>
</dbReference>
<dbReference type="AlphaFoldDB" id="A0A0L0QLA7"/>
<comment type="caution">
    <text evidence="2">The sequence shown here is derived from an EMBL/GenBank/DDBJ whole genome shotgun (WGS) entry which is preliminary data.</text>
</comment>
<evidence type="ECO:0000259" key="1">
    <source>
        <dbReference type="Pfam" id="PF08241"/>
    </source>
</evidence>
<name>A0A0L0QLA7_VIRPA</name>